<feature type="binding site" description="axial binding residue" evidence="7">
    <location>
        <position position="539"/>
    </location>
    <ligand>
        <name>heme</name>
        <dbReference type="ChEBI" id="CHEBI:30413"/>
    </ligand>
    <ligandPart>
        <name>Fe</name>
        <dbReference type="ChEBI" id="CHEBI:18248"/>
    </ligandPart>
</feature>
<dbReference type="PANTHER" id="PTHR24305:SF232">
    <property type="entry name" value="P450, PUTATIVE (EUROFUNG)-RELATED"/>
    <property type="match status" value="1"/>
</dbReference>
<organism evidence="10 11">
    <name type="scientific">Colletotrichum higginsianum (strain IMI 349063)</name>
    <name type="common">Crucifer anthracnose fungus</name>
    <dbReference type="NCBI Taxonomy" id="759273"/>
    <lineage>
        <taxon>Eukaryota</taxon>
        <taxon>Fungi</taxon>
        <taxon>Dikarya</taxon>
        <taxon>Ascomycota</taxon>
        <taxon>Pezizomycotina</taxon>
        <taxon>Sordariomycetes</taxon>
        <taxon>Hypocreomycetidae</taxon>
        <taxon>Glomerellales</taxon>
        <taxon>Glomerellaceae</taxon>
        <taxon>Colletotrichum</taxon>
        <taxon>Colletotrichum destructivum species complex</taxon>
    </lineage>
</organism>
<evidence type="ECO:0000313" key="10">
    <source>
        <dbReference type="EMBL" id="OBR11663.1"/>
    </source>
</evidence>
<evidence type="ECO:0000256" key="2">
    <source>
        <dbReference type="ARBA" id="ARBA00010617"/>
    </source>
</evidence>
<dbReference type="GO" id="GO:0020037">
    <property type="term" value="F:heme binding"/>
    <property type="evidence" value="ECO:0007669"/>
    <property type="project" value="InterPro"/>
</dbReference>
<reference evidence="11" key="1">
    <citation type="journal article" date="2017" name="BMC Genomics">
        <title>Gapless genome assembly of Colletotrichum higginsianum reveals chromosome structure and association of transposable elements with secondary metabolite gene clusters.</title>
        <authorList>
            <person name="Dallery J.-F."/>
            <person name="Lapalu N."/>
            <person name="Zampounis A."/>
            <person name="Pigne S."/>
            <person name="Luyten I."/>
            <person name="Amselem J."/>
            <person name="Wittenberg A.H.J."/>
            <person name="Zhou S."/>
            <person name="de Queiroz M.V."/>
            <person name="Robin G.P."/>
            <person name="Auger A."/>
            <person name="Hainaut M."/>
            <person name="Henrissat B."/>
            <person name="Kim K.-T."/>
            <person name="Lee Y.-H."/>
            <person name="Lespinet O."/>
            <person name="Schwartz D.C."/>
            <person name="Thon M.R."/>
            <person name="O'Connell R.J."/>
        </authorList>
    </citation>
    <scope>NUCLEOTIDE SEQUENCE [LARGE SCALE GENOMIC DNA]</scope>
    <source>
        <strain evidence="11">IMI 349063</strain>
    </source>
</reference>
<dbReference type="InterPro" id="IPR002403">
    <property type="entry name" value="Cyt_P450_E_grp-IV"/>
</dbReference>
<evidence type="ECO:0000256" key="3">
    <source>
        <dbReference type="ARBA" id="ARBA00022617"/>
    </source>
</evidence>
<evidence type="ECO:0000256" key="5">
    <source>
        <dbReference type="ARBA" id="ARBA00023004"/>
    </source>
</evidence>
<dbReference type="GeneID" id="28863041"/>
<dbReference type="SUPFAM" id="SSF48264">
    <property type="entry name" value="Cytochrome P450"/>
    <property type="match status" value="1"/>
</dbReference>
<evidence type="ECO:0000256" key="7">
    <source>
        <dbReference type="PIRSR" id="PIRSR602403-1"/>
    </source>
</evidence>
<evidence type="ECO:0000313" key="11">
    <source>
        <dbReference type="Proteomes" id="UP000092177"/>
    </source>
</evidence>
<keyword evidence="5 7" id="KW-0408">Iron</keyword>
<keyword evidence="4 7" id="KW-0479">Metal-binding</keyword>
<dbReference type="PRINTS" id="PR00465">
    <property type="entry name" value="EP450IV"/>
</dbReference>
<evidence type="ECO:0000256" key="1">
    <source>
        <dbReference type="ARBA" id="ARBA00001971"/>
    </source>
</evidence>
<sequence length="598" mass="65993">MASSTPLDITPLIQINSPVTIGILAVVLAYVLYLWALPKPIPGLPCDPDASSSLLGSVPSMLRLQSETGATFVDYMIHQSKKLDSPIFQVFLGPLTRPHVVVADFRESQDILLRRREFDRAVESMRSVFAGMIPHHHIHMKTDATWKAHRYLLQDMLLPAVMSSVAGPAIYANTTELITLWRLKAQIGGGRPFDAHKDVFQGALDAILGVAFGKSFEHHAIRPKVDLLRSLDKAEIARLGLVATADNLDEPVDFPEGPKDKVIAAILDLADSLDGMPAAAFPTLKWAWLSRTPHLRRAIKDKRDFIVREIETALERQKTGKADTDKRAPVRSAVDLMVRKEKELAEKGNRQPQYLSPVMVDEIFGFIVAGHDTTSTTVNWGVKILADHPEITRRLRAALQQCHHRAVAENRNPTADEIQTSRIPYLEATMEELLRCAGTTPSVDRVALADTEVLGHPISKGTMVMMLGTGPSLLRPGFEIPEAKRSPTAQAAKKEGKARAWDHGDIAAFRPERWLAADGHEFDATAGPQLSFGLGGRSCFGKKLAYLELRIIVTLIVWNFELLPCPEKLSGYASIIGITNKPLECYVRLKDVKLGEGV</sequence>
<comment type="caution">
    <text evidence="10">The sequence shown here is derived from an EMBL/GenBank/DDBJ whole genome shotgun (WGS) entry which is preliminary data.</text>
</comment>
<comment type="cofactor">
    <cofactor evidence="1 7">
        <name>heme</name>
        <dbReference type="ChEBI" id="CHEBI:30413"/>
    </cofactor>
</comment>
<dbReference type="PANTHER" id="PTHR24305">
    <property type="entry name" value="CYTOCHROME P450"/>
    <property type="match status" value="1"/>
</dbReference>
<gene>
    <name evidence="10" type="ORF">CH63R_03959</name>
</gene>
<dbReference type="Pfam" id="PF00067">
    <property type="entry name" value="p450"/>
    <property type="match status" value="2"/>
</dbReference>
<keyword evidence="9" id="KW-1133">Transmembrane helix</keyword>
<dbReference type="InterPro" id="IPR036396">
    <property type="entry name" value="Cyt_P450_sf"/>
</dbReference>
<protein>
    <submittedName>
        <fullName evidence="10">Cytochrome P450 monooxygenase</fullName>
    </submittedName>
</protein>
<dbReference type="PRINTS" id="PR00385">
    <property type="entry name" value="P450"/>
</dbReference>
<dbReference type="OrthoDB" id="1470350at2759"/>
<proteinExistence type="inferred from homology"/>
<dbReference type="GO" id="GO:0005506">
    <property type="term" value="F:iron ion binding"/>
    <property type="evidence" value="ECO:0007669"/>
    <property type="project" value="InterPro"/>
</dbReference>
<dbReference type="InterPro" id="IPR001128">
    <property type="entry name" value="Cyt_P450"/>
</dbReference>
<dbReference type="VEuPathDB" id="FungiDB:CH63R_03959"/>
<evidence type="ECO:0000256" key="6">
    <source>
        <dbReference type="ARBA" id="ARBA00023033"/>
    </source>
</evidence>
<dbReference type="PROSITE" id="PS00086">
    <property type="entry name" value="CYTOCHROME_P450"/>
    <property type="match status" value="1"/>
</dbReference>
<dbReference type="GO" id="GO:0016705">
    <property type="term" value="F:oxidoreductase activity, acting on paired donors, with incorporation or reduction of molecular oxygen"/>
    <property type="evidence" value="ECO:0007669"/>
    <property type="project" value="InterPro"/>
</dbReference>
<keyword evidence="6 8" id="KW-0503">Monooxygenase</keyword>
<dbReference type="KEGG" id="chig:CH63R_03959"/>
<keyword evidence="8" id="KW-0560">Oxidoreductase</keyword>
<keyword evidence="11" id="KW-1185">Reference proteome</keyword>
<dbReference type="EMBL" id="LTAN01000003">
    <property type="protein sequence ID" value="OBR11663.1"/>
    <property type="molecule type" value="Genomic_DNA"/>
</dbReference>
<dbReference type="Gene3D" id="1.10.630.10">
    <property type="entry name" value="Cytochrome P450"/>
    <property type="match status" value="1"/>
</dbReference>
<feature type="transmembrane region" description="Helical" evidence="9">
    <location>
        <begin position="12"/>
        <end position="36"/>
    </location>
</feature>
<evidence type="ECO:0000256" key="8">
    <source>
        <dbReference type="RuleBase" id="RU000461"/>
    </source>
</evidence>
<evidence type="ECO:0000256" key="9">
    <source>
        <dbReference type="SAM" id="Phobius"/>
    </source>
</evidence>
<keyword evidence="9" id="KW-0812">Transmembrane</keyword>
<dbReference type="RefSeq" id="XP_018160180.1">
    <property type="nucleotide sequence ID" value="XM_018298934.1"/>
</dbReference>
<dbReference type="AlphaFoldDB" id="A0A1B7YHV7"/>
<dbReference type="InterPro" id="IPR050121">
    <property type="entry name" value="Cytochrome_P450_monoxygenase"/>
</dbReference>
<dbReference type="Proteomes" id="UP000092177">
    <property type="component" value="Chromosome 3"/>
</dbReference>
<keyword evidence="9" id="KW-0472">Membrane</keyword>
<dbReference type="GO" id="GO:0004497">
    <property type="term" value="F:monooxygenase activity"/>
    <property type="evidence" value="ECO:0007669"/>
    <property type="project" value="UniProtKB-KW"/>
</dbReference>
<name>A0A1B7YHV7_COLHI</name>
<evidence type="ECO:0000256" key="4">
    <source>
        <dbReference type="ARBA" id="ARBA00022723"/>
    </source>
</evidence>
<keyword evidence="3 7" id="KW-0349">Heme</keyword>
<dbReference type="InterPro" id="IPR017972">
    <property type="entry name" value="Cyt_P450_CS"/>
</dbReference>
<comment type="similarity">
    <text evidence="2 8">Belongs to the cytochrome P450 family.</text>
</comment>
<accession>A0A1B7YHV7</accession>